<dbReference type="InterPro" id="IPR002146">
    <property type="entry name" value="ATP_synth_b/b'su_bac/chlpt"/>
</dbReference>
<dbReference type="GO" id="GO:0012505">
    <property type="term" value="C:endomembrane system"/>
    <property type="evidence" value="ECO:0007669"/>
    <property type="project" value="UniProtKB-SubCell"/>
</dbReference>
<evidence type="ECO:0000256" key="16">
    <source>
        <dbReference type="SAM" id="SignalP"/>
    </source>
</evidence>
<evidence type="ECO:0000256" key="9">
    <source>
        <dbReference type="ARBA" id="ARBA00023310"/>
    </source>
</evidence>
<evidence type="ECO:0000256" key="7">
    <source>
        <dbReference type="ARBA" id="ARBA00023065"/>
    </source>
</evidence>
<protein>
    <recommendedName>
        <fullName evidence="13">ATP synthase subunit b</fullName>
    </recommendedName>
    <alternativeName>
        <fullName evidence="13">ATP synthase F(0) sector subunit b</fullName>
    </alternativeName>
    <alternativeName>
        <fullName evidence="13">ATPase subunit I</fullName>
    </alternativeName>
    <alternativeName>
        <fullName evidence="13">F-type ATPase subunit b</fullName>
        <shortName evidence="13">F-ATPase subunit b</shortName>
    </alternativeName>
</protein>
<dbReference type="Proteomes" id="UP000249739">
    <property type="component" value="Unassembled WGS sequence"/>
</dbReference>
<evidence type="ECO:0000256" key="15">
    <source>
        <dbReference type="SAM" id="Coils"/>
    </source>
</evidence>
<comment type="subcellular location">
    <subcellularLocation>
        <location evidence="13">Cell membrane</location>
        <topology evidence="13">Single-pass membrane protein</topology>
    </subcellularLocation>
    <subcellularLocation>
        <location evidence="12">Endomembrane system</location>
        <topology evidence="12">Single-pass membrane protein</topology>
    </subcellularLocation>
</comment>
<evidence type="ECO:0000256" key="11">
    <source>
        <dbReference type="ARBA" id="ARBA00025614"/>
    </source>
</evidence>
<feature type="chain" id="PRO_5015946138" description="ATP synthase subunit b" evidence="16">
    <location>
        <begin position="21"/>
        <end position="212"/>
    </location>
</feature>
<keyword evidence="3 13" id="KW-0138">CF(0)</keyword>
<evidence type="ECO:0000313" key="17">
    <source>
        <dbReference type="EMBL" id="PZP54976.1"/>
    </source>
</evidence>
<evidence type="ECO:0000256" key="4">
    <source>
        <dbReference type="ARBA" id="ARBA00022692"/>
    </source>
</evidence>
<dbReference type="GO" id="GO:0046933">
    <property type="term" value="F:proton-transporting ATP synthase activity, rotational mechanism"/>
    <property type="evidence" value="ECO:0007669"/>
    <property type="project" value="UniProtKB-UniRule"/>
</dbReference>
<keyword evidence="7 13" id="KW-0406">Ion transport</keyword>
<feature type="signal peptide" evidence="16">
    <location>
        <begin position="1"/>
        <end position="20"/>
    </location>
</feature>
<keyword evidence="2 13" id="KW-0813">Transport</keyword>
<keyword evidence="16" id="KW-0732">Signal</keyword>
<comment type="function">
    <text evidence="11">Component of the F(0) channel, it forms part of the peripheral stalk, linking F(1) to F(0). The b'-subunit is a diverged and duplicated form of b found in plants and photosynthetic bacteria.</text>
</comment>
<dbReference type="PANTHER" id="PTHR33445:SF1">
    <property type="entry name" value="ATP SYNTHASE SUBUNIT B"/>
    <property type="match status" value="1"/>
</dbReference>
<comment type="function">
    <text evidence="10 13">F(1)F(0) ATP synthase produces ATP from ADP in the presence of a proton or sodium gradient. F-type ATPases consist of two structural domains, F(1) containing the extramembraneous catalytic core and F(0) containing the membrane proton channel, linked together by a central stalk and a peripheral stalk. During catalysis, ATP synthesis in the catalytic domain of F(1) is coupled via a rotary mechanism of the central stalk subunits to proton translocation.</text>
</comment>
<evidence type="ECO:0000256" key="13">
    <source>
        <dbReference type="HAMAP-Rule" id="MF_01398"/>
    </source>
</evidence>
<reference evidence="17 18" key="1">
    <citation type="submission" date="2017-08" db="EMBL/GenBank/DDBJ databases">
        <title>Infants hospitalized years apart are colonized by the same room-sourced microbial strains.</title>
        <authorList>
            <person name="Brooks B."/>
            <person name="Olm M.R."/>
            <person name="Firek B.A."/>
            <person name="Baker R."/>
            <person name="Thomas B.C."/>
            <person name="Morowitz M.J."/>
            <person name="Banfield J.F."/>
        </authorList>
    </citation>
    <scope>NUCLEOTIDE SEQUENCE [LARGE SCALE GENOMIC DNA]</scope>
    <source>
        <strain evidence="17">S2_006_000_R2_64</strain>
    </source>
</reference>
<name>A0A2W5HA65_9BACT</name>
<keyword evidence="6 13" id="KW-1133">Transmembrane helix</keyword>
<dbReference type="Pfam" id="PF00430">
    <property type="entry name" value="ATP-synt_B"/>
    <property type="match status" value="1"/>
</dbReference>
<keyword evidence="8 13" id="KW-0472">Membrane</keyword>
<dbReference type="GO" id="GO:0005886">
    <property type="term" value="C:plasma membrane"/>
    <property type="evidence" value="ECO:0007669"/>
    <property type="project" value="UniProtKB-SubCell"/>
</dbReference>
<accession>A0A2W5HA65</accession>
<dbReference type="GO" id="GO:0046961">
    <property type="term" value="F:proton-transporting ATPase activity, rotational mechanism"/>
    <property type="evidence" value="ECO:0007669"/>
    <property type="project" value="TreeGrafter"/>
</dbReference>
<keyword evidence="15" id="KW-0175">Coiled coil</keyword>
<dbReference type="HAMAP" id="MF_01398">
    <property type="entry name" value="ATP_synth_b_bprime"/>
    <property type="match status" value="1"/>
</dbReference>
<proteinExistence type="inferred from homology"/>
<evidence type="ECO:0000256" key="12">
    <source>
        <dbReference type="ARBA" id="ARBA00037847"/>
    </source>
</evidence>
<keyword evidence="13" id="KW-1003">Cell membrane</keyword>
<evidence type="ECO:0000256" key="14">
    <source>
        <dbReference type="RuleBase" id="RU003848"/>
    </source>
</evidence>
<gene>
    <name evidence="13" type="primary">atpF</name>
    <name evidence="17" type="ORF">DI586_08295</name>
</gene>
<evidence type="ECO:0000256" key="1">
    <source>
        <dbReference type="ARBA" id="ARBA00005513"/>
    </source>
</evidence>
<evidence type="ECO:0000256" key="2">
    <source>
        <dbReference type="ARBA" id="ARBA00022448"/>
    </source>
</evidence>
<comment type="subunit">
    <text evidence="13">F-type ATPases have 2 components, F(1) - the catalytic core - and F(0) - the membrane proton channel. F(1) has five subunits: alpha(3), beta(3), gamma(1), delta(1), epsilon(1). F(0) has three main subunits: a(1), b(2) and c(10-14). The alpha and beta chains form an alternating ring which encloses part of the gamma chain. F(1) is attached to F(0) by a central stalk formed by the gamma and epsilon chains, while a peripheral stalk is formed by the delta and b chains.</text>
</comment>
<dbReference type="PANTHER" id="PTHR33445">
    <property type="entry name" value="ATP SYNTHASE SUBUNIT B', CHLOROPLASTIC"/>
    <property type="match status" value="1"/>
</dbReference>
<evidence type="ECO:0000256" key="5">
    <source>
        <dbReference type="ARBA" id="ARBA00022781"/>
    </source>
</evidence>
<dbReference type="AlphaFoldDB" id="A0A2W5HA65"/>
<keyword evidence="9 13" id="KW-0066">ATP synthesis</keyword>
<feature type="transmembrane region" description="Helical" evidence="13">
    <location>
        <begin position="62"/>
        <end position="81"/>
    </location>
</feature>
<evidence type="ECO:0000256" key="10">
    <source>
        <dbReference type="ARBA" id="ARBA00025198"/>
    </source>
</evidence>
<dbReference type="CDD" id="cd06503">
    <property type="entry name" value="ATP-synt_Fo_b"/>
    <property type="match status" value="1"/>
</dbReference>
<dbReference type="GO" id="GO:0045259">
    <property type="term" value="C:proton-transporting ATP synthase complex"/>
    <property type="evidence" value="ECO:0007669"/>
    <property type="project" value="UniProtKB-KW"/>
</dbReference>
<dbReference type="EMBL" id="QFOT01000097">
    <property type="protein sequence ID" value="PZP54976.1"/>
    <property type="molecule type" value="Genomic_DNA"/>
</dbReference>
<sequence>MIRLFATFSALLFTSLPSFAQETAPEQALEHAVDEAVVEEVHQAHDGGGLPQFNPETWASQIFWLAISFAFLYFFFSKFILPSLTATIEKRTDKIQGDIKAAENLSSRAEQIRLAYEAEFKMASGKATADIKAIDDEAKAKLANSLTEFRARYEAEIKTVEQRLEDSKEAVLGDMNKLAAEIAAQAAQKIAGISADPSQADSIVQSIKNKAA</sequence>
<keyword evidence="4 13" id="KW-0812">Transmembrane</keyword>
<evidence type="ECO:0000256" key="8">
    <source>
        <dbReference type="ARBA" id="ARBA00023136"/>
    </source>
</evidence>
<dbReference type="InterPro" id="IPR050059">
    <property type="entry name" value="ATP_synthase_B_chain"/>
</dbReference>
<keyword evidence="5 13" id="KW-0375">Hydrogen ion transport</keyword>
<comment type="caution">
    <text evidence="17">The sequence shown here is derived from an EMBL/GenBank/DDBJ whole genome shotgun (WGS) entry which is preliminary data.</text>
</comment>
<comment type="similarity">
    <text evidence="1 13 14">Belongs to the ATPase B chain family.</text>
</comment>
<organism evidence="17 18">
    <name type="scientific">Micavibrio aeruginosavorus</name>
    <dbReference type="NCBI Taxonomy" id="349221"/>
    <lineage>
        <taxon>Bacteria</taxon>
        <taxon>Pseudomonadati</taxon>
        <taxon>Bdellovibrionota</taxon>
        <taxon>Bdellovibrionia</taxon>
        <taxon>Bdellovibrionales</taxon>
        <taxon>Pseudobdellovibrionaceae</taxon>
        <taxon>Micavibrio</taxon>
    </lineage>
</organism>
<feature type="coiled-coil region" evidence="15">
    <location>
        <begin position="143"/>
        <end position="170"/>
    </location>
</feature>
<evidence type="ECO:0000313" key="18">
    <source>
        <dbReference type="Proteomes" id="UP000249739"/>
    </source>
</evidence>
<evidence type="ECO:0000256" key="3">
    <source>
        <dbReference type="ARBA" id="ARBA00022547"/>
    </source>
</evidence>
<evidence type="ECO:0000256" key="6">
    <source>
        <dbReference type="ARBA" id="ARBA00022989"/>
    </source>
</evidence>